<organism evidence="1 2">
    <name type="scientific">Thermus scotoductus (strain ATCC 700910 / SA-01)</name>
    <dbReference type="NCBI Taxonomy" id="743525"/>
    <lineage>
        <taxon>Bacteria</taxon>
        <taxon>Thermotogati</taxon>
        <taxon>Deinococcota</taxon>
        <taxon>Deinococci</taxon>
        <taxon>Thermales</taxon>
        <taxon>Thermaceae</taxon>
        <taxon>Thermus</taxon>
    </lineage>
</organism>
<evidence type="ECO:0000313" key="1">
    <source>
        <dbReference type="EMBL" id="ADW21456.1"/>
    </source>
</evidence>
<dbReference type="AlphaFoldDB" id="E8PNI0"/>
<name>E8PNI0_THESS</name>
<gene>
    <name evidence="1" type="ordered locus">TSC_c08300</name>
</gene>
<dbReference type="Proteomes" id="UP000008087">
    <property type="component" value="Chromosome"/>
</dbReference>
<dbReference type="STRING" id="743525.TSC_c08300"/>
<accession>E8PNI0</accession>
<reference evidence="2" key="1">
    <citation type="submission" date="2010-03" db="EMBL/GenBank/DDBJ databases">
        <title>The genome sequence of Thermus scotoductus SA-01.</title>
        <authorList>
            <person name="Gounder K."/>
            <person name="Liesegang H."/>
            <person name="Brzuszkiewicz E."/>
            <person name="Wollherr A."/>
            <person name="Daniel R."/>
            <person name="Gottschalk G."/>
            <person name="van Heerden E."/>
            <person name="Litthauer D."/>
        </authorList>
    </citation>
    <scope>NUCLEOTIDE SEQUENCE [LARGE SCALE GENOMIC DNA]</scope>
    <source>
        <strain evidence="2">ATCC 700910 / SA-01</strain>
    </source>
</reference>
<dbReference type="HOGENOM" id="CLU_3334178_0_0_0"/>
<proteinExistence type="predicted"/>
<sequence>MWVFIFGIPFLQALGSAPNGVLRAPQSPHTIPKGNGKV</sequence>
<reference evidence="1 2" key="2">
    <citation type="journal article" date="2011" name="BMC Genomics">
        <title>Sequence of the hyperplastic genome of the naturally competent Thermus scotoductus SA-01.</title>
        <authorList>
            <person name="Gounder K."/>
            <person name="Brzuszkiewicz E."/>
            <person name="Liesegang H."/>
            <person name="Wollherr A."/>
            <person name="Daniel R."/>
            <person name="Gottschalk G."/>
            <person name="Reva O."/>
            <person name="Kumwenda B."/>
            <person name="Srivastava M."/>
            <person name="Bricio C."/>
            <person name="Berenguer J."/>
            <person name="van Heerden E."/>
            <person name="Litthauer D."/>
        </authorList>
    </citation>
    <scope>NUCLEOTIDE SEQUENCE [LARGE SCALE GENOMIC DNA]</scope>
    <source>
        <strain evidence="2">ATCC 700910 / SA-01</strain>
    </source>
</reference>
<protein>
    <submittedName>
        <fullName evidence="1">Uncharacterized protein</fullName>
    </submittedName>
</protein>
<evidence type="ECO:0000313" key="2">
    <source>
        <dbReference type="Proteomes" id="UP000008087"/>
    </source>
</evidence>
<dbReference type="EMBL" id="CP001962">
    <property type="protein sequence ID" value="ADW21456.1"/>
    <property type="molecule type" value="Genomic_DNA"/>
</dbReference>
<dbReference type="KEGG" id="tsc:TSC_c08300"/>